<dbReference type="Gene3D" id="1.25.40.10">
    <property type="entry name" value="Tetratricopeptide repeat domain"/>
    <property type="match status" value="2"/>
</dbReference>
<keyword evidence="2" id="KW-1185">Reference proteome</keyword>
<sequence>MSGPWAAAGAGKVLQVLGQCKGEASRRELVAKLTTPSDAEEAFKQSAVTLWSLALDGHRANNFEAKEGTALPVLSLSLANRLAKTAGASAGAAPAVGPAEAALSKARAAGDSAKVAQASMDLAAAQVAQGSSEESLGAAAELLRQALQLVDKSGEAVCCNMLANVFLLMGQARDALRLAKQGLAALRAVGGKKILEVPLLQTMMSAYYLRQDSDEALRACQEVALLCKDAKDPAASALADGCIAQAHLASDEQGLAERAAEAALQAARSAKDAEAEILLLGAVQEIALAIGKPVSAAKAAKELLEKEKKRGVKEAISRAQLLVSTTDLEGEGLKAAQQAKQQATDKVGEGLAAVSVANILLSQSKAAEAAAAAKEAFKAFEAAASSAGQGFALCLVALAQMRQEDVKATERAARDALALFQDPSMLVTVLDKASPS</sequence>
<dbReference type="Proteomes" id="UP001178507">
    <property type="component" value="Unassembled WGS sequence"/>
</dbReference>
<evidence type="ECO:0000313" key="1">
    <source>
        <dbReference type="EMBL" id="CAJ1395488.1"/>
    </source>
</evidence>
<dbReference type="EMBL" id="CAUJNA010003168">
    <property type="protein sequence ID" value="CAJ1395488.1"/>
    <property type="molecule type" value="Genomic_DNA"/>
</dbReference>
<reference evidence="1" key="1">
    <citation type="submission" date="2023-08" db="EMBL/GenBank/DDBJ databases">
        <authorList>
            <person name="Chen Y."/>
            <person name="Shah S."/>
            <person name="Dougan E. K."/>
            <person name="Thang M."/>
            <person name="Chan C."/>
        </authorList>
    </citation>
    <scope>NUCLEOTIDE SEQUENCE</scope>
</reference>
<protein>
    <submittedName>
        <fullName evidence="1">Uncharacterized protein</fullName>
    </submittedName>
</protein>
<organism evidence="1 2">
    <name type="scientific">Effrenium voratum</name>
    <dbReference type="NCBI Taxonomy" id="2562239"/>
    <lineage>
        <taxon>Eukaryota</taxon>
        <taxon>Sar</taxon>
        <taxon>Alveolata</taxon>
        <taxon>Dinophyceae</taxon>
        <taxon>Suessiales</taxon>
        <taxon>Symbiodiniaceae</taxon>
        <taxon>Effrenium</taxon>
    </lineage>
</organism>
<dbReference type="AlphaFoldDB" id="A0AA36IZ19"/>
<gene>
    <name evidence="1" type="ORF">EVOR1521_LOCUS19913</name>
</gene>
<accession>A0AA36IZ19</accession>
<comment type="caution">
    <text evidence="1">The sequence shown here is derived from an EMBL/GenBank/DDBJ whole genome shotgun (WGS) entry which is preliminary data.</text>
</comment>
<dbReference type="SUPFAM" id="SSF48452">
    <property type="entry name" value="TPR-like"/>
    <property type="match status" value="1"/>
</dbReference>
<dbReference type="InterPro" id="IPR011990">
    <property type="entry name" value="TPR-like_helical_dom_sf"/>
</dbReference>
<proteinExistence type="predicted"/>
<evidence type="ECO:0000313" key="2">
    <source>
        <dbReference type="Proteomes" id="UP001178507"/>
    </source>
</evidence>
<name>A0AA36IZ19_9DINO</name>